<reference evidence="3" key="1">
    <citation type="submission" date="2021-02" db="EMBL/GenBank/DDBJ databases">
        <authorList>
            <person name="Nieuwenhuis M."/>
            <person name="Van De Peppel L.J.J."/>
        </authorList>
    </citation>
    <scope>NUCLEOTIDE SEQUENCE</scope>
    <source>
        <strain evidence="3">D49</strain>
    </source>
</reference>
<accession>A0A9P7K4Y3</accession>
<organism evidence="3 4">
    <name type="scientific">Sphagnurus paluster</name>
    <dbReference type="NCBI Taxonomy" id="117069"/>
    <lineage>
        <taxon>Eukaryota</taxon>
        <taxon>Fungi</taxon>
        <taxon>Dikarya</taxon>
        <taxon>Basidiomycota</taxon>
        <taxon>Agaricomycotina</taxon>
        <taxon>Agaricomycetes</taxon>
        <taxon>Agaricomycetidae</taxon>
        <taxon>Agaricales</taxon>
        <taxon>Tricholomatineae</taxon>
        <taxon>Lyophyllaceae</taxon>
        <taxon>Sphagnurus</taxon>
    </lineage>
</organism>
<feature type="signal peptide" evidence="2">
    <location>
        <begin position="1"/>
        <end position="24"/>
    </location>
</feature>
<keyword evidence="1" id="KW-0812">Transmembrane</keyword>
<keyword evidence="1" id="KW-1133">Transmembrane helix</keyword>
<evidence type="ECO:0000256" key="2">
    <source>
        <dbReference type="SAM" id="SignalP"/>
    </source>
</evidence>
<dbReference type="Proteomes" id="UP000717328">
    <property type="component" value="Unassembled WGS sequence"/>
</dbReference>
<dbReference type="EMBL" id="JABCKI010006128">
    <property type="protein sequence ID" value="KAG5635296.1"/>
    <property type="molecule type" value="Genomic_DNA"/>
</dbReference>
<feature type="chain" id="PRO_5040120421" description="Transmembrane protein" evidence="2">
    <location>
        <begin position="25"/>
        <end position="257"/>
    </location>
</feature>
<keyword evidence="1" id="KW-0472">Membrane</keyword>
<dbReference type="AlphaFoldDB" id="A0A9P7K4Y3"/>
<keyword evidence="4" id="KW-1185">Reference proteome</keyword>
<feature type="transmembrane region" description="Helical" evidence="1">
    <location>
        <begin position="64"/>
        <end position="82"/>
    </location>
</feature>
<proteinExistence type="predicted"/>
<evidence type="ECO:0000313" key="4">
    <source>
        <dbReference type="Proteomes" id="UP000717328"/>
    </source>
</evidence>
<sequence>MEPLTTAASMQVLLALWLAGTTNAQQIIVVRHRSRTRSIIAGCVVGVPHSFHSTSNIWHKNLPITPGGFFLICILLCLSVMLRNRRQRARNPHLRRGYVPPPGSVSAGGLPPVGNQMQQVPIQQQQTQTRSVGVVAVGRRPLFSPWRRRRRGLVVVSSNTIAGPPPPPIITNTNVNTNMAVDGGAQPRNAGEYTPQDVVGLTAPPPPYLNDEKKAMNVEVDLEKQATAAEGVVRVVFFFARRSLFSVGTRSQNRRHQ</sequence>
<gene>
    <name evidence="3" type="ORF">H0H81_011791</name>
</gene>
<reference evidence="3" key="2">
    <citation type="submission" date="2021-10" db="EMBL/GenBank/DDBJ databases">
        <title>Phylogenomics reveals ancestral predisposition of the termite-cultivated fungus Termitomyces towards a domesticated lifestyle.</title>
        <authorList>
            <person name="Auxier B."/>
            <person name="Grum-Grzhimaylo A."/>
            <person name="Cardenas M.E."/>
            <person name="Lodge J.D."/>
            <person name="Laessoe T."/>
            <person name="Pedersen O."/>
            <person name="Smith M.E."/>
            <person name="Kuyper T.W."/>
            <person name="Franco-Molano E.A."/>
            <person name="Baroni T.J."/>
            <person name="Aanen D.K."/>
        </authorList>
    </citation>
    <scope>NUCLEOTIDE SEQUENCE</scope>
    <source>
        <strain evidence="3">D49</strain>
    </source>
</reference>
<evidence type="ECO:0000256" key="1">
    <source>
        <dbReference type="SAM" id="Phobius"/>
    </source>
</evidence>
<comment type="caution">
    <text evidence="3">The sequence shown here is derived from an EMBL/GenBank/DDBJ whole genome shotgun (WGS) entry which is preliminary data.</text>
</comment>
<evidence type="ECO:0000313" key="3">
    <source>
        <dbReference type="EMBL" id="KAG5635296.1"/>
    </source>
</evidence>
<name>A0A9P7K4Y3_9AGAR</name>
<keyword evidence="2" id="KW-0732">Signal</keyword>
<evidence type="ECO:0008006" key="5">
    <source>
        <dbReference type="Google" id="ProtNLM"/>
    </source>
</evidence>
<protein>
    <recommendedName>
        <fullName evidence="5">Transmembrane protein</fullName>
    </recommendedName>
</protein>